<feature type="transmembrane region" description="Helical" evidence="1">
    <location>
        <begin position="206"/>
        <end position="227"/>
    </location>
</feature>
<reference evidence="2 3" key="1">
    <citation type="submission" date="2016-06" db="EMBL/GenBank/DDBJ databases">
        <title>The Draft Genome Sequence and Annotation of the Desert Woodrat Neotoma lepida.</title>
        <authorList>
            <person name="Campbell M."/>
            <person name="Oakeson K.F."/>
            <person name="Yandell M."/>
            <person name="Halpert J.R."/>
            <person name="Dearing D."/>
        </authorList>
    </citation>
    <scope>NUCLEOTIDE SEQUENCE [LARGE SCALE GENOMIC DNA]</scope>
    <source>
        <strain evidence="2">417</strain>
        <tissue evidence="2">Liver</tissue>
    </source>
</reference>
<evidence type="ECO:0000313" key="2">
    <source>
        <dbReference type="EMBL" id="OBS67322.1"/>
    </source>
</evidence>
<name>A0A1A6GPN3_NEOLE</name>
<organism evidence="2 3">
    <name type="scientific">Neotoma lepida</name>
    <name type="common">Desert woodrat</name>
    <dbReference type="NCBI Taxonomy" id="56216"/>
    <lineage>
        <taxon>Eukaryota</taxon>
        <taxon>Metazoa</taxon>
        <taxon>Chordata</taxon>
        <taxon>Craniata</taxon>
        <taxon>Vertebrata</taxon>
        <taxon>Euteleostomi</taxon>
        <taxon>Mammalia</taxon>
        <taxon>Eutheria</taxon>
        <taxon>Euarchontoglires</taxon>
        <taxon>Glires</taxon>
        <taxon>Rodentia</taxon>
        <taxon>Myomorpha</taxon>
        <taxon>Muroidea</taxon>
        <taxon>Cricetidae</taxon>
        <taxon>Neotominae</taxon>
        <taxon>Neotoma</taxon>
    </lineage>
</organism>
<evidence type="ECO:0000313" key="3">
    <source>
        <dbReference type="Proteomes" id="UP000092124"/>
    </source>
</evidence>
<feature type="non-terminal residue" evidence="2">
    <location>
        <position position="1"/>
    </location>
</feature>
<proteinExistence type="predicted"/>
<comment type="caution">
    <text evidence="2">The sequence shown here is derived from an EMBL/GenBank/DDBJ whole genome shotgun (WGS) entry which is preliminary data.</text>
</comment>
<gene>
    <name evidence="2" type="ORF">A6R68_04151</name>
</gene>
<keyword evidence="3" id="KW-1185">Reference proteome</keyword>
<keyword evidence="1" id="KW-0812">Transmembrane</keyword>
<dbReference type="AlphaFoldDB" id="A0A1A6GPN3"/>
<protein>
    <submittedName>
        <fullName evidence="2">Uncharacterized protein</fullName>
    </submittedName>
</protein>
<dbReference type="EMBL" id="LZPO01086766">
    <property type="protein sequence ID" value="OBS67322.1"/>
    <property type="molecule type" value="Genomic_DNA"/>
</dbReference>
<feature type="non-terminal residue" evidence="2">
    <location>
        <position position="313"/>
    </location>
</feature>
<evidence type="ECO:0000256" key="1">
    <source>
        <dbReference type="SAM" id="Phobius"/>
    </source>
</evidence>
<accession>A0A1A6GPN3</accession>
<keyword evidence="1" id="KW-0472">Membrane</keyword>
<sequence>ETAWEGQLLDFSSVSMARYSLVLPFSCSYSDWLPLLLMERGWRLSEKTMLMQRPPSEVGSPDMVQKPWILNPDPESPFPACFPWAWGASHPRMPQNMMDSPGTFKGFSICERALCLHASTKGVLLGSLSGQVVHMHSFIGGLEFLNQNLGVELNEYRGKEGDSTPQVATKRLPTPSSPCCPPDCEAGAVLCLMLNIWNYLLQYFNIYYIDFALNAFLATVLIFLHLLSCKMQEATVSTTEALLHNMGIWALEAHQADGIRTHEVVICHCFGLSLEEPKDCLSFATSWLVASSGFTYEVILGPGHKIGALHRDL</sequence>
<dbReference type="Proteomes" id="UP000092124">
    <property type="component" value="Unassembled WGS sequence"/>
</dbReference>
<keyword evidence="1" id="KW-1133">Transmembrane helix</keyword>